<keyword evidence="3" id="KW-0472">Membrane</keyword>
<name>A0AAF1BP89_9TREE</name>
<dbReference type="GeneID" id="87805832"/>
<evidence type="ECO:0000256" key="2">
    <source>
        <dbReference type="SAM" id="MobiDB-lite"/>
    </source>
</evidence>
<feature type="region of interest" description="Disordered" evidence="2">
    <location>
        <begin position="378"/>
        <end position="408"/>
    </location>
</feature>
<sequence length="408" mass="43248">MRPATRIALNAQRTAYRRPLAAARPRVVSTQLQGVRFNSSAGGGASNSHVVGANYAVLSAIGALAIAGYFYIKPIREVANKLNTALDSIGNLGEKAKDVANQAVEKGTEVAKKGADPAGVDSVGDIAKAAKSAFPGVATAVIGGGSLSGLLSGLSDKDLAGTIEKLKAFSNDEVKKLLDKVQKAIKEADGKVENVKWGQLAQSLSDEFGKEYQGYIDMIVGSVPSTEDLEKYVKKIKDEHADQLKQLEAAAAKVYKSVEKAIKDGDDAGKAFVKGVQNATPEDVEKLVGDLKKTAQEAGLPADQIESWIKDKAKDSAAYAQQLQDQFNKYIDFVPEPEVIVKQATALSPALGKIVEELVKEAQAKVEDGKKVLEKGKKEVEKGGDKAKKAVDDTAKKVGEKAKNASKE</sequence>
<keyword evidence="3" id="KW-0812">Transmembrane</keyword>
<protein>
    <submittedName>
        <fullName evidence="4">Uncharacterized protein</fullName>
    </submittedName>
</protein>
<proteinExistence type="predicted"/>
<organism evidence="4 5">
    <name type="scientific">Vanrija pseudolonga</name>
    <dbReference type="NCBI Taxonomy" id="143232"/>
    <lineage>
        <taxon>Eukaryota</taxon>
        <taxon>Fungi</taxon>
        <taxon>Dikarya</taxon>
        <taxon>Basidiomycota</taxon>
        <taxon>Agaricomycotina</taxon>
        <taxon>Tremellomycetes</taxon>
        <taxon>Trichosporonales</taxon>
        <taxon>Trichosporonaceae</taxon>
        <taxon>Vanrija</taxon>
    </lineage>
</organism>
<dbReference type="RefSeq" id="XP_062625080.1">
    <property type="nucleotide sequence ID" value="XM_062769096.1"/>
</dbReference>
<keyword evidence="1" id="KW-0175">Coiled coil</keyword>
<evidence type="ECO:0000256" key="1">
    <source>
        <dbReference type="SAM" id="Coils"/>
    </source>
</evidence>
<gene>
    <name evidence="4" type="ORF">LOC62_02G002585</name>
</gene>
<accession>A0AAF1BP89</accession>
<dbReference type="AlphaFoldDB" id="A0AAF1BP89"/>
<dbReference type="Proteomes" id="UP000827549">
    <property type="component" value="Chromosome 2"/>
</dbReference>
<evidence type="ECO:0000256" key="3">
    <source>
        <dbReference type="SAM" id="Phobius"/>
    </source>
</evidence>
<reference evidence="4" key="1">
    <citation type="submission" date="2023-10" db="EMBL/GenBank/DDBJ databases">
        <authorList>
            <person name="Noh H."/>
        </authorList>
    </citation>
    <scope>NUCLEOTIDE SEQUENCE</scope>
    <source>
        <strain evidence="4">DUCC4014</strain>
    </source>
</reference>
<feature type="transmembrane region" description="Helical" evidence="3">
    <location>
        <begin position="53"/>
        <end position="72"/>
    </location>
</feature>
<dbReference type="EMBL" id="CP086715">
    <property type="protein sequence ID" value="WOO79048.1"/>
    <property type="molecule type" value="Genomic_DNA"/>
</dbReference>
<evidence type="ECO:0000313" key="4">
    <source>
        <dbReference type="EMBL" id="WOO79048.1"/>
    </source>
</evidence>
<feature type="coiled-coil region" evidence="1">
    <location>
        <begin position="233"/>
        <end position="264"/>
    </location>
</feature>
<evidence type="ECO:0000313" key="5">
    <source>
        <dbReference type="Proteomes" id="UP000827549"/>
    </source>
</evidence>
<keyword evidence="5" id="KW-1185">Reference proteome</keyword>
<keyword evidence="3" id="KW-1133">Transmembrane helix</keyword>